<dbReference type="GeneID" id="59148992"/>
<dbReference type="KEGG" id="thel:IG193_03810"/>
<name>A0A7L9FKW7_9CREN</name>
<organism evidence="1 2">
    <name type="scientific">Infirmifilum lucidum</name>
    <dbReference type="NCBI Taxonomy" id="2776706"/>
    <lineage>
        <taxon>Archaea</taxon>
        <taxon>Thermoproteota</taxon>
        <taxon>Thermoprotei</taxon>
        <taxon>Thermofilales</taxon>
        <taxon>Thermofilaceae</taxon>
        <taxon>Infirmifilum</taxon>
    </lineage>
</organism>
<sequence length="232" mass="25012">MGASYSEGVLKAGGLRDALDKMREEAFTSLVVSLGGELLYLGSVLTRVVGGRSSVTVVTISGVPGFSAALKRVSSGQYLVSRREGRAYTPRSLSLYILESGMLGEYAFLERLKPYSLPCVRCNSTLKTAVRVFLDTGAIALPVCYAGGVYKLVTVADVAYYALSRNLKAPKLLSTRVSRVAGALFEPDHLESMDLAEALRRYSMILVREGNRTYFFDSSSLQKALPSLAGVA</sequence>
<dbReference type="Proteomes" id="UP000594121">
    <property type="component" value="Chromosome"/>
</dbReference>
<keyword evidence="2" id="KW-1185">Reference proteome</keyword>
<dbReference type="InParanoid" id="A0A7L9FKW7"/>
<gene>
    <name evidence="1" type="ORF">IG193_03810</name>
</gene>
<evidence type="ECO:0000313" key="1">
    <source>
        <dbReference type="EMBL" id="QOJ79594.1"/>
    </source>
</evidence>
<dbReference type="AlphaFoldDB" id="A0A7L9FKW7"/>
<accession>A0A7L9FKW7</accession>
<reference evidence="1 2" key="1">
    <citation type="submission" date="2020-10" db="EMBL/GenBank/DDBJ databases">
        <title>Thermofilum lucidum 3507LT sp. nov. a novel member of Thermofilaceae family isolated from Chile hot spring, and proposal of description order Thermofilales.</title>
        <authorList>
            <person name="Zayulina K.S."/>
            <person name="Elcheninov A.G."/>
            <person name="Toshchakov S.V."/>
            <person name="Kublanov I.V."/>
        </authorList>
    </citation>
    <scope>NUCLEOTIDE SEQUENCE [LARGE SCALE GENOMIC DNA]</scope>
    <source>
        <strain evidence="1 2">3507LT</strain>
    </source>
</reference>
<protein>
    <submittedName>
        <fullName evidence="1">Uncharacterized protein</fullName>
    </submittedName>
</protein>
<dbReference type="RefSeq" id="WP_192819566.1">
    <property type="nucleotide sequence ID" value="NZ_CP062310.1"/>
</dbReference>
<proteinExistence type="predicted"/>
<evidence type="ECO:0000313" key="2">
    <source>
        <dbReference type="Proteomes" id="UP000594121"/>
    </source>
</evidence>
<dbReference type="EMBL" id="CP062310">
    <property type="protein sequence ID" value="QOJ79594.1"/>
    <property type="molecule type" value="Genomic_DNA"/>
</dbReference>